<proteinExistence type="inferred from homology"/>
<dbReference type="OrthoDB" id="9428792at2759"/>
<evidence type="ECO:0000256" key="1">
    <source>
        <dbReference type="ARBA" id="ARBA00004613"/>
    </source>
</evidence>
<gene>
    <name evidence="9" type="ORF">JZ751_029729</name>
</gene>
<evidence type="ECO:0000256" key="3">
    <source>
        <dbReference type="ARBA" id="ARBA00022525"/>
    </source>
</evidence>
<evidence type="ECO:0000256" key="7">
    <source>
        <dbReference type="ARBA" id="ARBA00023157"/>
    </source>
</evidence>
<dbReference type="GO" id="GO:0005179">
    <property type="term" value="F:hormone activity"/>
    <property type="evidence" value="ECO:0007669"/>
    <property type="project" value="UniProtKB-KW"/>
</dbReference>
<evidence type="ECO:0000256" key="4">
    <source>
        <dbReference type="ARBA" id="ARBA00022529"/>
    </source>
</evidence>
<comment type="subcellular location">
    <subcellularLocation>
        <location evidence="1">Secreted</location>
    </subcellularLocation>
</comment>
<evidence type="ECO:0000313" key="9">
    <source>
        <dbReference type="EMBL" id="KAG9337138.1"/>
    </source>
</evidence>
<keyword evidence="3" id="KW-0964">Secreted</keyword>
<name>A0A8T2NHN6_9TELE</name>
<feature type="chain" id="PRO_5035776372" description="Hepcidin" evidence="8">
    <location>
        <begin position="23"/>
        <end position="90"/>
    </location>
</feature>
<dbReference type="GO" id="GO:0006879">
    <property type="term" value="P:intracellular iron ion homeostasis"/>
    <property type="evidence" value="ECO:0007669"/>
    <property type="project" value="InterPro"/>
</dbReference>
<evidence type="ECO:0000256" key="5">
    <source>
        <dbReference type="ARBA" id="ARBA00022702"/>
    </source>
</evidence>
<keyword evidence="5" id="KW-0372">Hormone</keyword>
<keyword evidence="10" id="KW-1185">Reference proteome</keyword>
<dbReference type="EMBL" id="JAFBMS010000094">
    <property type="protein sequence ID" value="KAG9337138.1"/>
    <property type="molecule type" value="Genomic_DNA"/>
</dbReference>
<dbReference type="InterPro" id="IPR010500">
    <property type="entry name" value="Hepcidin"/>
</dbReference>
<feature type="signal peptide" evidence="8">
    <location>
        <begin position="1"/>
        <end position="22"/>
    </location>
</feature>
<dbReference type="AlphaFoldDB" id="A0A8T2NHN6"/>
<keyword evidence="7" id="KW-1015">Disulfide bond</keyword>
<evidence type="ECO:0000256" key="2">
    <source>
        <dbReference type="ARBA" id="ARBA00008022"/>
    </source>
</evidence>
<protein>
    <recommendedName>
        <fullName evidence="11">Hepcidin</fullName>
    </recommendedName>
</protein>
<comment type="similarity">
    <text evidence="2">Belongs to the hepcidin family.</text>
</comment>
<organism evidence="9 10">
    <name type="scientific">Albula glossodonta</name>
    <name type="common">roundjaw bonefish</name>
    <dbReference type="NCBI Taxonomy" id="121402"/>
    <lineage>
        <taxon>Eukaryota</taxon>
        <taxon>Metazoa</taxon>
        <taxon>Chordata</taxon>
        <taxon>Craniata</taxon>
        <taxon>Vertebrata</taxon>
        <taxon>Euteleostomi</taxon>
        <taxon>Actinopterygii</taxon>
        <taxon>Neopterygii</taxon>
        <taxon>Teleostei</taxon>
        <taxon>Albuliformes</taxon>
        <taxon>Albulidae</taxon>
        <taxon>Albula</taxon>
    </lineage>
</organism>
<keyword evidence="8" id="KW-0732">Signal</keyword>
<evidence type="ECO:0008006" key="11">
    <source>
        <dbReference type="Google" id="ProtNLM"/>
    </source>
</evidence>
<dbReference type="GO" id="GO:0042742">
    <property type="term" value="P:defense response to bacterium"/>
    <property type="evidence" value="ECO:0007669"/>
    <property type="project" value="UniProtKB-KW"/>
</dbReference>
<sequence length="90" mass="10140">MKCLCTAVLVVFLSMCVLHCTAHPYAETRVQETGESVVQAEELQQTSATADETNPLVLSRTKRHLQSPFSMCRYCCKCCRYKGCGYCCKF</sequence>
<reference evidence="9" key="1">
    <citation type="thesis" date="2021" institute="BYU ScholarsArchive" country="Provo, UT, USA">
        <title>Applications of and Algorithms for Genome Assembly and Genomic Analyses with an Emphasis on Marine Teleosts.</title>
        <authorList>
            <person name="Pickett B.D."/>
        </authorList>
    </citation>
    <scope>NUCLEOTIDE SEQUENCE</scope>
    <source>
        <strain evidence="9">HI-2016</strain>
    </source>
</reference>
<dbReference type="Pfam" id="PF06446">
    <property type="entry name" value="Hepcidin"/>
    <property type="match status" value="1"/>
</dbReference>
<dbReference type="Proteomes" id="UP000824540">
    <property type="component" value="Unassembled WGS sequence"/>
</dbReference>
<evidence type="ECO:0000256" key="6">
    <source>
        <dbReference type="ARBA" id="ARBA00023022"/>
    </source>
</evidence>
<accession>A0A8T2NHN6</accession>
<comment type="caution">
    <text evidence="9">The sequence shown here is derived from an EMBL/GenBank/DDBJ whole genome shotgun (WGS) entry which is preliminary data.</text>
</comment>
<evidence type="ECO:0000313" key="10">
    <source>
        <dbReference type="Proteomes" id="UP000824540"/>
    </source>
</evidence>
<keyword evidence="4" id="KW-0929">Antimicrobial</keyword>
<dbReference type="GO" id="GO:0005576">
    <property type="term" value="C:extracellular region"/>
    <property type="evidence" value="ECO:0007669"/>
    <property type="project" value="UniProtKB-SubCell"/>
</dbReference>
<evidence type="ECO:0000256" key="8">
    <source>
        <dbReference type="SAM" id="SignalP"/>
    </source>
</evidence>
<keyword evidence="6" id="KW-0044">Antibiotic</keyword>